<evidence type="ECO:0000256" key="4">
    <source>
        <dbReference type="ARBA" id="ARBA00022692"/>
    </source>
</evidence>
<dbReference type="Proteomes" id="UP000502345">
    <property type="component" value="Chromosome"/>
</dbReference>
<evidence type="ECO:0000256" key="2">
    <source>
        <dbReference type="ARBA" id="ARBA00022448"/>
    </source>
</evidence>
<feature type="transmembrane region" description="Helical" evidence="7">
    <location>
        <begin position="207"/>
        <end position="226"/>
    </location>
</feature>
<dbReference type="AlphaFoldDB" id="A0A6G9D116"/>
<keyword evidence="5 7" id="KW-1133">Transmembrane helix</keyword>
<organism evidence="9 10">
    <name type="scientific">Rhodococcus erythropolis</name>
    <name type="common">Arthrobacter picolinophilus</name>
    <dbReference type="NCBI Taxonomy" id="1833"/>
    <lineage>
        <taxon>Bacteria</taxon>
        <taxon>Bacillati</taxon>
        <taxon>Actinomycetota</taxon>
        <taxon>Actinomycetes</taxon>
        <taxon>Mycobacteriales</taxon>
        <taxon>Nocardiaceae</taxon>
        <taxon>Rhodococcus</taxon>
        <taxon>Rhodococcus erythropolis group</taxon>
    </lineage>
</organism>
<evidence type="ECO:0000313" key="9">
    <source>
        <dbReference type="EMBL" id="QIP42869.1"/>
    </source>
</evidence>
<sequence length="492" mass="50679">MRVTHIATRPVAGRINPTAILAIILISYFIILLDNSIIFTGLPSIQSSMGYSATGLSWVQDAYTLVFGGLLLLGARLGDIFGRRRVFVAGLAIFAIASFLVGVAPNGWWLIAARALQGVGAAVVAPASLSLLTASFPPGPERTRAVAWYGAAAGIGASLGLVIGGALADWVSWRAGFFINVPIGIAMIALARRFIPETEPNSGRFDVAGAVLATLGMTALVFGTVNSAEAGWTSPITVATLAAGAILLTLLFLNEARAEQPIMPLRLFRSRERSGAYAARMLYLGAMIGFFYFTTQLLQGVMGFSAFQAGIAFFPMTIVNFAVAMLIPRLTPRFGNSAILSVGIAVTLAGMAWLSLVHPGSTYLTAIALPMILIGAGQGLAFAPLTSAGISGVQAEDAGAASGLVNTAHQLGSALGLGTLVAVSAGAGSSADDATTALTDHVSTALTAGTALLAACLVIVLALIVPATRTRSTAKQFDQEKGSRDVALVDRG</sequence>
<evidence type="ECO:0000256" key="7">
    <source>
        <dbReference type="SAM" id="Phobius"/>
    </source>
</evidence>
<dbReference type="SUPFAM" id="SSF103473">
    <property type="entry name" value="MFS general substrate transporter"/>
    <property type="match status" value="1"/>
</dbReference>
<dbReference type="InterPro" id="IPR036259">
    <property type="entry name" value="MFS_trans_sf"/>
</dbReference>
<dbReference type="CDD" id="cd17321">
    <property type="entry name" value="MFS_MMR_MDR_like"/>
    <property type="match status" value="1"/>
</dbReference>
<dbReference type="GO" id="GO:0005886">
    <property type="term" value="C:plasma membrane"/>
    <property type="evidence" value="ECO:0007669"/>
    <property type="project" value="UniProtKB-SubCell"/>
</dbReference>
<keyword evidence="3" id="KW-1003">Cell membrane</keyword>
<feature type="transmembrane region" description="Helical" evidence="7">
    <location>
        <begin position="146"/>
        <end position="167"/>
    </location>
</feature>
<evidence type="ECO:0000256" key="3">
    <source>
        <dbReference type="ARBA" id="ARBA00022475"/>
    </source>
</evidence>
<comment type="subcellular location">
    <subcellularLocation>
        <location evidence="1">Cell membrane</location>
        <topology evidence="1">Multi-pass membrane protein</topology>
    </subcellularLocation>
</comment>
<reference evidence="9 10" key="1">
    <citation type="submission" date="2020-03" db="EMBL/GenBank/DDBJ databases">
        <title>Screen low temperature-resistant strains for efficient degradation of petroleum hydrocarbons under the low temperature.</title>
        <authorList>
            <person name="Wang Y."/>
            <person name="Chen J."/>
        </authorList>
    </citation>
    <scope>NUCLEOTIDE SEQUENCE [LARGE SCALE GENOMIC DNA]</scope>
    <source>
        <strain evidence="9 10">KB1</strain>
    </source>
</reference>
<dbReference type="InterPro" id="IPR020846">
    <property type="entry name" value="MFS_dom"/>
</dbReference>
<dbReference type="PANTHER" id="PTHR42718:SF46">
    <property type="entry name" value="BLR6921 PROTEIN"/>
    <property type="match status" value="1"/>
</dbReference>
<dbReference type="PANTHER" id="PTHR42718">
    <property type="entry name" value="MAJOR FACILITATOR SUPERFAMILY MULTIDRUG TRANSPORTER MFSC"/>
    <property type="match status" value="1"/>
</dbReference>
<gene>
    <name evidence="9" type="ORF">G9444_5626</name>
</gene>
<accession>A0A6G9D116</accession>
<feature type="transmembrane region" description="Helical" evidence="7">
    <location>
        <begin position="274"/>
        <end position="294"/>
    </location>
</feature>
<feature type="transmembrane region" description="Helical" evidence="7">
    <location>
        <begin position="445"/>
        <end position="465"/>
    </location>
</feature>
<dbReference type="Gene3D" id="1.20.1720.10">
    <property type="entry name" value="Multidrug resistance protein D"/>
    <property type="match status" value="1"/>
</dbReference>
<dbReference type="PROSITE" id="PS50850">
    <property type="entry name" value="MFS"/>
    <property type="match status" value="1"/>
</dbReference>
<feature type="domain" description="Major facilitator superfamily (MFS) profile" evidence="8">
    <location>
        <begin position="20"/>
        <end position="473"/>
    </location>
</feature>
<feature type="transmembrane region" description="Helical" evidence="7">
    <location>
        <begin position="339"/>
        <end position="357"/>
    </location>
</feature>
<feature type="transmembrane region" description="Helical" evidence="7">
    <location>
        <begin position="232"/>
        <end position="253"/>
    </location>
</feature>
<dbReference type="GO" id="GO:0022857">
    <property type="term" value="F:transmembrane transporter activity"/>
    <property type="evidence" value="ECO:0007669"/>
    <property type="project" value="InterPro"/>
</dbReference>
<evidence type="ECO:0000256" key="5">
    <source>
        <dbReference type="ARBA" id="ARBA00022989"/>
    </source>
</evidence>
<keyword evidence="6 7" id="KW-0472">Membrane</keyword>
<proteinExistence type="predicted"/>
<feature type="transmembrane region" description="Helical" evidence="7">
    <location>
        <begin position="363"/>
        <end position="383"/>
    </location>
</feature>
<dbReference type="InterPro" id="IPR011701">
    <property type="entry name" value="MFS"/>
</dbReference>
<name>A0A6G9D116_RHOER</name>
<feature type="transmembrane region" description="Helical" evidence="7">
    <location>
        <begin position="115"/>
        <end position="134"/>
    </location>
</feature>
<dbReference type="EMBL" id="CP050124">
    <property type="protein sequence ID" value="QIP42869.1"/>
    <property type="molecule type" value="Genomic_DNA"/>
</dbReference>
<evidence type="ECO:0000256" key="6">
    <source>
        <dbReference type="ARBA" id="ARBA00023136"/>
    </source>
</evidence>
<feature type="transmembrane region" description="Helical" evidence="7">
    <location>
        <begin position="86"/>
        <end position="109"/>
    </location>
</feature>
<evidence type="ECO:0000256" key="1">
    <source>
        <dbReference type="ARBA" id="ARBA00004651"/>
    </source>
</evidence>
<feature type="transmembrane region" description="Helical" evidence="7">
    <location>
        <begin position="173"/>
        <end position="195"/>
    </location>
</feature>
<feature type="transmembrane region" description="Helical" evidence="7">
    <location>
        <begin position="20"/>
        <end position="42"/>
    </location>
</feature>
<feature type="transmembrane region" description="Helical" evidence="7">
    <location>
        <begin position="306"/>
        <end position="327"/>
    </location>
</feature>
<feature type="transmembrane region" description="Helical" evidence="7">
    <location>
        <begin position="404"/>
        <end position="425"/>
    </location>
</feature>
<evidence type="ECO:0000313" key="10">
    <source>
        <dbReference type="Proteomes" id="UP000502345"/>
    </source>
</evidence>
<dbReference type="Gene3D" id="1.20.1250.20">
    <property type="entry name" value="MFS general substrate transporter like domains"/>
    <property type="match status" value="1"/>
</dbReference>
<dbReference type="RefSeq" id="WP_225320159.1">
    <property type="nucleotide sequence ID" value="NZ_CP050124.1"/>
</dbReference>
<keyword evidence="4 7" id="KW-0812">Transmembrane</keyword>
<feature type="transmembrane region" description="Helical" evidence="7">
    <location>
        <begin position="62"/>
        <end position="79"/>
    </location>
</feature>
<evidence type="ECO:0000259" key="8">
    <source>
        <dbReference type="PROSITE" id="PS50850"/>
    </source>
</evidence>
<protein>
    <submittedName>
        <fullName evidence="9">Drug resistance transporter, EmrB/QacA subfamily</fullName>
    </submittedName>
</protein>
<dbReference type="Pfam" id="PF07690">
    <property type="entry name" value="MFS_1"/>
    <property type="match status" value="1"/>
</dbReference>
<keyword evidence="2" id="KW-0813">Transport</keyword>